<dbReference type="EMBL" id="JACHMN010000003">
    <property type="protein sequence ID" value="MBB5872960.1"/>
    <property type="molecule type" value="Genomic_DNA"/>
</dbReference>
<reference evidence="1 2" key="1">
    <citation type="submission" date="2020-08" db="EMBL/GenBank/DDBJ databases">
        <title>Sequencing the genomes of 1000 actinobacteria strains.</title>
        <authorList>
            <person name="Klenk H.-P."/>
        </authorList>
    </citation>
    <scope>NUCLEOTIDE SEQUENCE [LARGE SCALE GENOMIC DNA]</scope>
    <source>
        <strain evidence="1 2">DSM 45362</strain>
    </source>
</reference>
<dbReference type="InterPro" id="IPR006521">
    <property type="entry name" value="Tail_protein_I"/>
</dbReference>
<evidence type="ECO:0000313" key="1">
    <source>
        <dbReference type="EMBL" id="MBB5872960.1"/>
    </source>
</evidence>
<evidence type="ECO:0000313" key="2">
    <source>
        <dbReference type="Proteomes" id="UP000587527"/>
    </source>
</evidence>
<dbReference type="RefSeq" id="WP_184843381.1">
    <property type="nucleotide sequence ID" value="NZ_JACHMN010000003.1"/>
</dbReference>
<dbReference type="InterPro" id="IPR011748">
    <property type="entry name" value="Unchr_phage_tail-like"/>
</dbReference>
<sequence>MRRDAIAGMLPAAYQRAMHPSGVLFALLDVMEGLHEASEARLDTVEDLFHPYRTPERMLPFLARWVAVDHLGSGRDLVARGTALAQSRGTGPGLRAAISIATGLSPAEIGIEEPADRPFHLIVRIPAGSELTERVRHIVELEKPAATTFEMGTLP</sequence>
<name>A0A841C1W1_9ACTN</name>
<protein>
    <submittedName>
        <fullName evidence="1">Phage tail-like protein</fullName>
    </submittedName>
</protein>
<dbReference type="Pfam" id="PF09684">
    <property type="entry name" value="Tail_P2_I"/>
    <property type="match status" value="1"/>
</dbReference>
<dbReference type="AlphaFoldDB" id="A0A841C1W1"/>
<comment type="caution">
    <text evidence="1">The sequence shown here is derived from an EMBL/GenBank/DDBJ whole genome shotgun (WGS) entry which is preliminary data.</text>
</comment>
<keyword evidence="2" id="KW-1185">Reference proteome</keyword>
<organism evidence="1 2">
    <name type="scientific">Allocatelliglobosispora scoriae</name>
    <dbReference type="NCBI Taxonomy" id="643052"/>
    <lineage>
        <taxon>Bacteria</taxon>
        <taxon>Bacillati</taxon>
        <taxon>Actinomycetota</taxon>
        <taxon>Actinomycetes</taxon>
        <taxon>Micromonosporales</taxon>
        <taxon>Micromonosporaceae</taxon>
        <taxon>Allocatelliglobosispora</taxon>
    </lineage>
</organism>
<dbReference type="NCBIfam" id="TIGR02242">
    <property type="entry name" value="tail_TIGR02242"/>
    <property type="match status" value="1"/>
</dbReference>
<dbReference type="Proteomes" id="UP000587527">
    <property type="component" value="Unassembled WGS sequence"/>
</dbReference>
<proteinExistence type="predicted"/>
<gene>
    <name evidence="1" type="ORF">F4553_006394</name>
</gene>
<accession>A0A841C1W1</accession>